<dbReference type="InterPro" id="IPR038765">
    <property type="entry name" value="Papain-like_cys_pep_sf"/>
</dbReference>
<sequence length="1204" mass="130964">MISCCPRASDDFKEDVRGHGGGKINRKFILLVLMLASLALTSNASAAADNLTDNLSGNSTQNLIQTQNTTENLQNTTDQESIQSSDNFSSENSTTNSSSDLNSNKTSSTSDSSNIEGAAGDPSEEVSSGKVSFTIQEIINAANDVKRFLEGNKYLPEYININGTLVNQATFLQLLATTTIKINNSDSTLIDLINVQLPGSGTETVTPGTFTKAEYLALAQTIQTYISNNQKAPATISTSFGNIGFDSLIYLYSRGLSLYESTNVLPTFLAVRPWGTFPITDTTKNSITTQDVVNTAVEVRNFVNYNKYLPEFITVNGIVVNQATFLELLTEALLKIGNGDTTALTLLNVKQPVSGAETVTPGTFAKTEYLALAQDIQTYFTTNQKAPASMSTVFGDMKFESLLYLYSRALSMYASNGVLATFMAVRPWSSIPITDTSKTSITTQDVVNTAVEVRNFVNYNKYFPEFITVNGIVVNQATFLELLTEALLKIGNGDTSALTLVNVKQPGSGTETVTPGTFNKTEYLALAQTIQTYIVGNGQAPATISTSLGNVKFESLLYLYSRVLSNYKEDSNKLPALVTIRSWSTTNMPIMDEFFTVEQITKAANDVKRFVEGNKYLPEYITVNGVMVNQSQFLYLIATATLHINSGDTSLISLISASVPGTSSETVTGGSLLSSEYLTLANTIKNYIESNQKAPSSVSTSLGTMSYQSLLYMYCRILNLNSVNQDLPIVINVKPWKTANIPITDKTSFTVAEITSAAVDVKNFVDGNGYMPEWITVGGVALNQTQFLHLLAAATILINSSSSGSVNPVTAVLPSTTVNDALTSGNLSTDSYVQLAQYIKSYIEQNKEGPSSMTVSLGTVSFKSLIYMYSRVLQQYNLHKTLPATIILKGWTTQNIPIYDDYFTNQEISKVATDVRAFVDGNGYMPEYITISGVVINRAQFLYLLTTATVKINNNDNSVTYLQKASVSANSDQTSSGSMGLTELVQVAQSIKTYLETNQISPTYASTSLGQMGFYNLIYTYSRLLDYYNSNQQLPSSVTGIKSWSLVVYKLPAGFEQYLAATANCQADNAAIIALANSITAGASTPYQKAVLIFNWVRDNIGYEFYYNTVKGAVGTLNSGGGNCVDTAHLLIALERAAGIPARYVHGYCQFSSGSWYGHVWAILYVDGQWLVADATSSRNQLGVINNWNTATYTFKGYYTSLPF</sequence>
<evidence type="ECO:0000313" key="5">
    <source>
        <dbReference type="Proteomes" id="UP000029661"/>
    </source>
</evidence>
<dbReference type="Proteomes" id="UP000029661">
    <property type="component" value="Chromosome"/>
</dbReference>
<feature type="domain" description="Transglutaminase-like" evidence="2">
    <location>
        <begin position="1116"/>
        <end position="1177"/>
    </location>
</feature>
<dbReference type="EMBL" id="LN734822">
    <property type="protein sequence ID" value="CEL25773.1"/>
    <property type="molecule type" value="Genomic_DNA"/>
</dbReference>
<evidence type="ECO:0000313" key="6">
    <source>
        <dbReference type="Proteomes" id="UP000062768"/>
    </source>
</evidence>
<evidence type="ECO:0000313" key="4">
    <source>
        <dbReference type="EMBL" id="CEL25773.1"/>
    </source>
</evidence>
<evidence type="ECO:0000256" key="1">
    <source>
        <dbReference type="SAM" id="MobiDB-lite"/>
    </source>
</evidence>
<dbReference type="InterPro" id="IPR002931">
    <property type="entry name" value="Transglutaminase-like"/>
</dbReference>
<dbReference type="SUPFAM" id="SSF54001">
    <property type="entry name" value="Cysteine proteinases"/>
    <property type="match status" value="1"/>
</dbReference>
<dbReference type="STRING" id="2162.BRM9_0238"/>
<dbReference type="PANTHER" id="PTHR33490:SF3">
    <property type="entry name" value="CONSERVED INTEGRAL MEMBRANE PROTEIN"/>
    <property type="match status" value="1"/>
</dbReference>
<proteinExistence type="predicted"/>
<dbReference type="PATRIC" id="fig|2162.10.peg.2228"/>
<reference evidence="4" key="2">
    <citation type="submission" date="2014-09" db="EMBL/GenBank/DDBJ databases">
        <authorList>
            <person name="Bishop-Lilly K.A."/>
            <person name="Broomall S.M."/>
            <person name="Chain P.S."/>
            <person name="Chertkov O."/>
            <person name="Coyne S.R."/>
            <person name="Daligault H.E."/>
            <person name="Davenport K.W."/>
            <person name="Erkkila T."/>
            <person name="Frey K.G."/>
            <person name="Gibbons H.S."/>
            <person name="Gu W."/>
            <person name="Jaissle J."/>
            <person name="Johnson S.L."/>
            <person name="Koroleva G.I."/>
            <person name="Ladner J.T."/>
            <person name="Lo C.-C."/>
            <person name="Minogue T.D."/>
            <person name="Munk C."/>
            <person name="Palacios G.F."/>
            <person name="Redden C.L."/>
            <person name="Rosenzweig C.N."/>
            <person name="Scholz M.B."/>
            <person name="Teshima H."/>
            <person name="Xu Y."/>
        </authorList>
    </citation>
    <scope>NUCLEOTIDE SEQUENCE</scope>
    <source>
        <strain evidence="4">Mb9</strain>
    </source>
</reference>
<dbReference type="Proteomes" id="UP000062768">
    <property type="component" value="Chromosome I"/>
</dbReference>
<organism evidence="3 5">
    <name type="scientific">Methanobacterium formicicum</name>
    <dbReference type="NCBI Taxonomy" id="2162"/>
    <lineage>
        <taxon>Archaea</taxon>
        <taxon>Methanobacteriati</taxon>
        <taxon>Methanobacteriota</taxon>
        <taxon>Methanomada group</taxon>
        <taxon>Methanobacteria</taxon>
        <taxon>Methanobacteriales</taxon>
        <taxon>Methanobacteriaceae</taxon>
        <taxon>Methanobacterium</taxon>
    </lineage>
</organism>
<feature type="compositionally biased region" description="Low complexity" evidence="1">
    <location>
        <begin position="70"/>
        <end position="114"/>
    </location>
</feature>
<feature type="region of interest" description="Disordered" evidence="1">
    <location>
        <begin position="70"/>
        <end position="128"/>
    </location>
</feature>
<accession>A0A089ZAM3</accession>
<protein>
    <submittedName>
        <fullName evidence="3">Adhesin-like protein with transglutaminase and PMBR domains</fullName>
    </submittedName>
</protein>
<dbReference type="EMBL" id="CP006933">
    <property type="protein sequence ID" value="AIS31067.1"/>
    <property type="molecule type" value="Genomic_DNA"/>
</dbReference>
<name>A0A089ZAM3_METFO</name>
<keyword evidence="6" id="KW-1185">Reference proteome</keyword>
<dbReference type="Pfam" id="PF01841">
    <property type="entry name" value="Transglut_core"/>
    <property type="match status" value="1"/>
</dbReference>
<evidence type="ECO:0000313" key="3">
    <source>
        <dbReference type="EMBL" id="AIS31067.1"/>
    </source>
</evidence>
<dbReference type="KEGG" id="mfc:BRM9_0238"/>
<gene>
    <name evidence="3" type="ORF">BRM9_0238</name>
    <name evidence="4" type="ORF">MB9_2158</name>
</gene>
<dbReference type="Gene3D" id="3.10.620.30">
    <property type="match status" value="1"/>
</dbReference>
<dbReference type="SMART" id="SM00460">
    <property type="entry name" value="TGc"/>
    <property type="match status" value="1"/>
</dbReference>
<reference evidence="3" key="1">
    <citation type="submission" date="2013-12" db="EMBL/GenBank/DDBJ databases">
        <title>The complete genome sequence of Methanobacterium sp. BRM9.</title>
        <authorList>
            <consortium name="Pastoral Greenhouse Gas Research Consortium"/>
            <person name="Kelly W.J."/>
            <person name="Leahy S.C."/>
            <person name="Perry R."/>
            <person name="Li D."/>
            <person name="Altermann E."/>
            <person name="Lambie S.C."/>
            <person name="Attwood G.T."/>
        </authorList>
    </citation>
    <scope>NUCLEOTIDE SEQUENCE [LARGE SCALE GENOMIC DNA]</scope>
    <source>
        <strain evidence="3">BRM9</strain>
    </source>
</reference>
<dbReference type="PANTHER" id="PTHR33490">
    <property type="entry name" value="BLR5614 PROTEIN-RELATED"/>
    <property type="match status" value="1"/>
</dbReference>
<evidence type="ECO:0000259" key="2">
    <source>
        <dbReference type="SMART" id="SM00460"/>
    </source>
</evidence>
<dbReference type="AlphaFoldDB" id="A0A089ZAM3"/>